<evidence type="ECO:0000313" key="8">
    <source>
        <dbReference type="EMBL" id="CPR03007.1"/>
    </source>
</evidence>
<dbReference type="AlphaFoldDB" id="A0A0U0W2J3"/>
<evidence type="ECO:0000256" key="3">
    <source>
        <dbReference type="ARBA" id="ARBA00022617"/>
    </source>
</evidence>
<evidence type="ECO:0000256" key="4">
    <source>
        <dbReference type="ARBA" id="ARBA00022723"/>
    </source>
</evidence>
<dbReference type="PRINTS" id="PR00359">
    <property type="entry name" value="BP450"/>
</dbReference>
<dbReference type="GO" id="GO:0005506">
    <property type="term" value="F:iron ion binding"/>
    <property type="evidence" value="ECO:0007669"/>
    <property type="project" value="InterPro"/>
</dbReference>
<dbReference type="OrthoDB" id="5241086at2"/>
<dbReference type="Proteomes" id="UP000198875">
    <property type="component" value="Unassembled WGS sequence"/>
</dbReference>
<dbReference type="InterPro" id="IPR002397">
    <property type="entry name" value="Cyt_P450_B"/>
</dbReference>
<protein>
    <submittedName>
        <fullName evidence="8">p450 heme-thiolate protein</fullName>
    </submittedName>
</protein>
<evidence type="ECO:0000256" key="1">
    <source>
        <dbReference type="ARBA" id="ARBA00001971"/>
    </source>
</evidence>
<keyword evidence="6" id="KW-0408">Iron</keyword>
<accession>A0A0U0W2J3</accession>
<organism evidence="8 9">
    <name type="scientific">Mycobacterium bohemicum DSM 44277</name>
    <dbReference type="NCBI Taxonomy" id="1236609"/>
    <lineage>
        <taxon>Bacteria</taxon>
        <taxon>Bacillati</taxon>
        <taxon>Actinomycetota</taxon>
        <taxon>Actinomycetes</taxon>
        <taxon>Mycobacteriales</taxon>
        <taxon>Mycobacteriaceae</taxon>
        <taxon>Mycobacterium</taxon>
    </lineage>
</organism>
<dbReference type="GO" id="GO:0020037">
    <property type="term" value="F:heme binding"/>
    <property type="evidence" value="ECO:0007669"/>
    <property type="project" value="InterPro"/>
</dbReference>
<proteinExistence type="inferred from homology"/>
<evidence type="ECO:0000256" key="6">
    <source>
        <dbReference type="ARBA" id="ARBA00023004"/>
    </source>
</evidence>
<keyword evidence="5" id="KW-0560">Oxidoreductase</keyword>
<keyword evidence="4" id="KW-0479">Metal-binding</keyword>
<dbReference type="GO" id="GO:0036199">
    <property type="term" value="F:cholest-4-en-3-one 26-monooxygenase activity"/>
    <property type="evidence" value="ECO:0007669"/>
    <property type="project" value="TreeGrafter"/>
</dbReference>
<keyword evidence="7" id="KW-0503">Monooxygenase</keyword>
<dbReference type="CDD" id="cd11033">
    <property type="entry name" value="CYP142-like"/>
    <property type="match status" value="1"/>
</dbReference>
<dbReference type="Pfam" id="PF00067">
    <property type="entry name" value="p450"/>
    <property type="match status" value="2"/>
</dbReference>
<dbReference type="InterPro" id="IPR036396">
    <property type="entry name" value="Cyt_P450_sf"/>
</dbReference>
<comment type="cofactor">
    <cofactor evidence="1">
        <name>heme</name>
        <dbReference type="ChEBI" id="CHEBI:30413"/>
    </cofactor>
</comment>
<dbReference type="InterPro" id="IPR001128">
    <property type="entry name" value="Cyt_P450"/>
</dbReference>
<dbReference type="RefSeq" id="WP_085181513.1">
    <property type="nucleotide sequence ID" value="NZ_CSTD01000001.1"/>
</dbReference>
<dbReference type="FunFam" id="1.10.630.10:FF:000018">
    <property type="entry name" value="Cytochrome P450 monooxygenase"/>
    <property type="match status" value="1"/>
</dbReference>
<sequence length="432" mass="48240">MSVRSGLAPRTNGEPPPEIPLADIHLESLEFWGADDDVRDATFATLRREAPISFWPAIEYEGFEPGSGYWALTKHDHVLFASRHPEIFSSSPNITISDNNPEISEYFGSMIVLDDPRHQRLRSIVSRAFTPKVVSRIETSVRERARRLVAAMIAQHPDGQADLVSELAGPLPLQVICDMMGIPEEDHQRIFHWTNVILGFGDPDLSTDFEEFLQVSMDIGAYASALAEDRRVNHHDDLTTSLVEAEVDGERLSSPEIASFFILLVVAGNETTRNAISHGMLALSRYPEQRDTWWADFDALAPSAVEEIVRWASPVVYMRRTLTRDIELSGVKLAAGDKAALWYNSANRDESKFANPWAFDVARNPNPHFGFGGGGAHFCLGANLARREIRVAFDELRREIPDIVAVAEPARLLSQFIHGIKRLPVAWTPPRG</sequence>
<dbReference type="GO" id="GO:0008395">
    <property type="term" value="F:steroid hydroxylase activity"/>
    <property type="evidence" value="ECO:0007669"/>
    <property type="project" value="TreeGrafter"/>
</dbReference>
<dbReference type="PANTHER" id="PTHR46696">
    <property type="entry name" value="P450, PUTATIVE (EUROFUNG)-RELATED"/>
    <property type="match status" value="1"/>
</dbReference>
<keyword evidence="3" id="KW-0349">Heme</keyword>
<name>A0A0U0W2J3_MYCBE</name>
<dbReference type="GO" id="GO:0006707">
    <property type="term" value="P:cholesterol catabolic process"/>
    <property type="evidence" value="ECO:0007669"/>
    <property type="project" value="TreeGrafter"/>
</dbReference>
<dbReference type="PANTHER" id="PTHR46696:SF4">
    <property type="entry name" value="BIOTIN BIOSYNTHESIS CYTOCHROME P450"/>
    <property type="match status" value="1"/>
</dbReference>
<dbReference type="EMBL" id="CSTD01000001">
    <property type="protein sequence ID" value="CPR03007.1"/>
    <property type="molecule type" value="Genomic_DNA"/>
</dbReference>
<comment type="similarity">
    <text evidence="2">Belongs to the cytochrome P450 family.</text>
</comment>
<dbReference type="Gene3D" id="1.10.630.10">
    <property type="entry name" value="Cytochrome P450"/>
    <property type="match status" value="1"/>
</dbReference>
<evidence type="ECO:0000256" key="2">
    <source>
        <dbReference type="ARBA" id="ARBA00010617"/>
    </source>
</evidence>
<reference evidence="8 9" key="1">
    <citation type="submission" date="2015-03" db="EMBL/GenBank/DDBJ databases">
        <authorList>
            <person name="Murphy D."/>
        </authorList>
    </citation>
    <scope>NUCLEOTIDE SEQUENCE [LARGE SCALE GENOMIC DNA]</scope>
    <source>
        <strain evidence="8 9">DSM 44277</strain>
    </source>
</reference>
<evidence type="ECO:0000313" key="9">
    <source>
        <dbReference type="Proteomes" id="UP000198875"/>
    </source>
</evidence>
<evidence type="ECO:0000256" key="5">
    <source>
        <dbReference type="ARBA" id="ARBA00023002"/>
    </source>
</evidence>
<dbReference type="SUPFAM" id="SSF48264">
    <property type="entry name" value="Cytochrome P450"/>
    <property type="match status" value="1"/>
</dbReference>
<gene>
    <name evidence="8" type="ORF">BN971_00253</name>
</gene>
<evidence type="ECO:0000256" key="7">
    <source>
        <dbReference type="ARBA" id="ARBA00023033"/>
    </source>
</evidence>